<comment type="subcellular location">
    <subcellularLocation>
        <location evidence="1">Cell membrane</location>
        <topology evidence="1">Multi-pass membrane protein</topology>
    </subcellularLocation>
</comment>
<protein>
    <submittedName>
        <fullName evidence="8">Tight adherence protein B</fullName>
    </submittedName>
</protein>
<keyword evidence="3 6" id="KW-0812">Transmembrane</keyword>
<dbReference type="InParanoid" id="A0A1I4D8L2"/>
<dbReference type="GO" id="GO:0005886">
    <property type="term" value="C:plasma membrane"/>
    <property type="evidence" value="ECO:0007669"/>
    <property type="project" value="UniProtKB-SubCell"/>
</dbReference>
<reference evidence="8 9" key="1">
    <citation type="submission" date="2016-10" db="EMBL/GenBank/DDBJ databases">
        <authorList>
            <person name="de Groot N.N."/>
        </authorList>
    </citation>
    <scope>NUCLEOTIDE SEQUENCE [LARGE SCALE GENOMIC DNA]</scope>
    <source>
        <strain evidence="8 9">DSM 45317</strain>
    </source>
</reference>
<evidence type="ECO:0000256" key="2">
    <source>
        <dbReference type="ARBA" id="ARBA00022475"/>
    </source>
</evidence>
<evidence type="ECO:0000256" key="5">
    <source>
        <dbReference type="ARBA" id="ARBA00023136"/>
    </source>
</evidence>
<feature type="domain" description="Type II secretion system protein GspF" evidence="7">
    <location>
        <begin position="105"/>
        <end position="219"/>
    </location>
</feature>
<keyword evidence="5 6" id="KW-0472">Membrane</keyword>
<feature type="transmembrane region" description="Helical" evidence="6">
    <location>
        <begin position="46"/>
        <end position="79"/>
    </location>
</feature>
<evidence type="ECO:0000313" key="9">
    <source>
        <dbReference type="Proteomes" id="UP000199152"/>
    </source>
</evidence>
<accession>A0A1I4D8L2</accession>
<proteinExistence type="predicted"/>
<evidence type="ECO:0000256" key="6">
    <source>
        <dbReference type="SAM" id="Phobius"/>
    </source>
</evidence>
<evidence type="ECO:0000256" key="4">
    <source>
        <dbReference type="ARBA" id="ARBA00022989"/>
    </source>
</evidence>
<dbReference type="Proteomes" id="UP000199152">
    <property type="component" value="Unassembled WGS sequence"/>
</dbReference>
<feature type="transmembrane region" description="Helical" evidence="6">
    <location>
        <begin position="198"/>
        <end position="219"/>
    </location>
</feature>
<evidence type="ECO:0000313" key="8">
    <source>
        <dbReference type="EMBL" id="SFK89199.1"/>
    </source>
</evidence>
<evidence type="ECO:0000259" key="7">
    <source>
        <dbReference type="Pfam" id="PF00482"/>
    </source>
</evidence>
<dbReference type="PANTHER" id="PTHR35007">
    <property type="entry name" value="INTEGRAL MEMBRANE PROTEIN-RELATED"/>
    <property type="match status" value="1"/>
</dbReference>
<dbReference type="EMBL" id="FOSW01000004">
    <property type="protein sequence ID" value="SFK89199.1"/>
    <property type="molecule type" value="Genomic_DNA"/>
</dbReference>
<dbReference type="Pfam" id="PF00482">
    <property type="entry name" value="T2SSF"/>
    <property type="match status" value="1"/>
</dbReference>
<keyword evidence="4 6" id="KW-1133">Transmembrane helix</keyword>
<dbReference type="AlphaFoldDB" id="A0A1I4D8L2"/>
<keyword evidence="2" id="KW-1003">Cell membrane</keyword>
<organism evidence="8 9">
    <name type="scientific">Geodermatophilus ruber</name>
    <dbReference type="NCBI Taxonomy" id="504800"/>
    <lineage>
        <taxon>Bacteria</taxon>
        <taxon>Bacillati</taxon>
        <taxon>Actinomycetota</taxon>
        <taxon>Actinomycetes</taxon>
        <taxon>Geodermatophilales</taxon>
        <taxon>Geodermatophilaceae</taxon>
        <taxon>Geodermatophilus</taxon>
    </lineage>
</organism>
<dbReference type="OrthoDB" id="5198162at2"/>
<evidence type="ECO:0000256" key="3">
    <source>
        <dbReference type="ARBA" id="ARBA00022692"/>
    </source>
</evidence>
<dbReference type="RefSeq" id="WP_091323186.1">
    <property type="nucleotide sequence ID" value="NZ_FOSW01000004.1"/>
</dbReference>
<dbReference type="PANTHER" id="PTHR35007:SF4">
    <property type="entry name" value="CONSERVED TRANSMEMBRANE PROTEIN-RELATED"/>
    <property type="match status" value="1"/>
</dbReference>
<feature type="transmembrane region" description="Helical" evidence="6">
    <location>
        <begin position="239"/>
        <end position="256"/>
    </location>
</feature>
<dbReference type="InterPro" id="IPR018076">
    <property type="entry name" value="T2SS_GspF_dom"/>
</dbReference>
<sequence length="264" mass="26413">MTGALLLLGAALAAWPGRRTLRQTRVAGLTGSRNGGAPGRPRSALLPLPLVAGCAGAVLAVVASTPLVAALAGAAASLAARAWERRRAVAAEEARLAGLAEALGALAAELRSGRSLEEATDAAVAVCAEEESGRALARAVRAPVDGGSARGEEEAALRRVSAAVLLSGRTGCSLAAVVGAVEDDVRARRRHRLDLHSALAGPRASAVLLAGLPVLGLLMGSGVGADPWRVLTTTVPGQALLVVGVALEAAGLAWSARLTGRALR</sequence>
<dbReference type="STRING" id="504800.SAMN04488085_104225"/>
<gene>
    <name evidence="8" type="ORF">SAMN04488085_104225</name>
</gene>
<name>A0A1I4D8L2_9ACTN</name>
<keyword evidence="9" id="KW-1185">Reference proteome</keyword>
<evidence type="ECO:0000256" key="1">
    <source>
        <dbReference type="ARBA" id="ARBA00004651"/>
    </source>
</evidence>